<gene>
    <name evidence="2" type="ORF">SAMN05444170_0030</name>
</gene>
<accession>A0A1M7SQH5</accession>
<dbReference type="PANTHER" id="PTHR12526:SF590">
    <property type="entry name" value="ALPHA-MALTOSE-1-PHOSPHATE SYNTHASE"/>
    <property type="match status" value="1"/>
</dbReference>
<dbReference type="PANTHER" id="PTHR12526">
    <property type="entry name" value="GLYCOSYLTRANSFERASE"/>
    <property type="match status" value="1"/>
</dbReference>
<name>A0A1M7SQH5_9BRAD</name>
<feature type="domain" description="Glycosyltransferase subfamily 4-like N-terminal" evidence="1">
    <location>
        <begin position="448"/>
        <end position="593"/>
    </location>
</feature>
<dbReference type="Pfam" id="PF13439">
    <property type="entry name" value="Glyco_transf_4"/>
    <property type="match status" value="2"/>
</dbReference>
<keyword evidence="2" id="KW-0808">Transferase</keyword>
<proteinExistence type="predicted"/>
<dbReference type="Pfam" id="PF13692">
    <property type="entry name" value="Glyco_trans_1_4"/>
    <property type="match status" value="2"/>
</dbReference>
<dbReference type="CDD" id="cd03801">
    <property type="entry name" value="GT4_PimA-like"/>
    <property type="match status" value="2"/>
</dbReference>
<dbReference type="SUPFAM" id="SSF53756">
    <property type="entry name" value="UDP-Glycosyltransferase/glycogen phosphorylase"/>
    <property type="match status" value="2"/>
</dbReference>
<dbReference type="RefSeq" id="WP_197685899.1">
    <property type="nucleotide sequence ID" value="NZ_LT670849.1"/>
</dbReference>
<sequence>MSVRALEVPEAMTSFEFGFILEQSLGHVTHAKNLLANVARDPEVHAHWGLIDFEASGVVGNIPVYRRNWTVRAGVRAYREVLRMNKQAKLDALFFHTQVPAILAQRWVRKIPSIVSLDATPLQYDALGAFYKHAKGPAWLEAWKWRLNRNCFRSARRLVAWSEWTKLGLVRDYEVPADKIVVIPPGVNVDEWRRPTPRVPHADPVKILFVGGDLERKGGLVLLEAFRALRHLGLELHLVTKDRLPPEPGIFVYNNLEANSQPLKDLYHRCDIFALPTFGDTFAMVLSEAGASGMAIISTNVAAIPELVRNGETGVVVPVGDVVALTATLRDLAINDTLRLTLGERARDHVSRHYDAPTNTSRLLGLLKAEATAAPAETRSIATERSAAPPAGRHAKCIVPAVGKLVGASGRSTTMSSYDFGFILEQSLGHVTHAKNLLANVARDPEVHAHWGLIDFEASGVAAKIPVYKSNWTVRAGVRAYRDVARKNKQTKLDALFFHTQVPAVLAQRWVRKIPSIVSLDATPLQYDELGPFYKHAKGPAWLEAWKWRLNRDCFRSARRLVAWSEWTKLGLVQDYEVPADKIVVIPPGVNVDEWRRPTPRVPHADPVKILFVGGDLERKGGVVLLEAFRALRHLGLELHLVTKDRLPPEPGVFVYNNLEANSQPLKDLYHRCDIFALPTFGDCLPMVLSEAGACGMAIISTSVAAIPELVRNGETGVVVPVGDVIALTGTLRDLATNPTLRIGLGERAMEHVSRHYDAPTNASRLLGLLKAEATAARAERFAALSARYA</sequence>
<dbReference type="GO" id="GO:0016757">
    <property type="term" value="F:glycosyltransferase activity"/>
    <property type="evidence" value="ECO:0007669"/>
    <property type="project" value="TreeGrafter"/>
</dbReference>
<dbReference type="Gene3D" id="3.40.50.2000">
    <property type="entry name" value="Glycogen Phosphorylase B"/>
    <property type="match status" value="4"/>
</dbReference>
<reference evidence="3" key="1">
    <citation type="submission" date="2016-11" db="EMBL/GenBank/DDBJ databases">
        <authorList>
            <person name="Varghese N."/>
            <person name="Submissions S."/>
        </authorList>
    </citation>
    <scope>NUCLEOTIDE SEQUENCE [LARGE SCALE GENOMIC DNA]</scope>
    <source>
        <strain evidence="3">GAS401</strain>
    </source>
</reference>
<dbReference type="InterPro" id="IPR028098">
    <property type="entry name" value="Glyco_trans_4-like_N"/>
</dbReference>
<dbReference type="EMBL" id="LT670849">
    <property type="protein sequence ID" value="SHN60716.1"/>
    <property type="molecule type" value="Genomic_DNA"/>
</dbReference>
<protein>
    <submittedName>
        <fullName evidence="2">Glycosyltransferase involved in cell wall bisynthesis</fullName>
    </submittedName>
</protein>
<feature type="domain" description="Glycosyltransferase subfamily 4-like N-terminal" evidence="1">
    <location>
        <begin position="45"/>
        <end position="190"/>
    </location>
</feature>
<evidence type="ECO:0000313" key="2">
    <source>
        <dbReference type="EMBL" id="SHN60716.1"/>
    </source>
</evidence>
<dbReference type="AlphaFoldDB" id="A0A1M7SQH5"/>
<evidence type="ECO:0000259" key="1">
    <source>
        <dbReference type="Pfam" id="PF13439"/>
    </source>
</evidence>
<dbReference type="Proteomes" id="UP000184096">
    <property type="component" value="Chromosome I"/>
</dbReference>
<keyword evidence="3" id="KW-1185">Reference proteome</keyword>
<organism evidence="2 3">
    <name type="scientific">Bradyrhizobium erythrophlei</name>
    <dbReference type="NCBI Taxonomy" id="1437360"/>
    <lineage>
        <taxon>Bacteria</taxon>
        <taxon>Pseudomonadati</taxon>
        <taxon>Pseudomonadota</taxon>
        <taxon>Alphaproteobacteria</taxon>
        <taxon>Hyphomicrobiales</taxon>
        <taxon>Nitrobacteraceae</taxon>
        <taxon>Bradyrhizobium</taxon>
    </lineage>
</organism>
<evidence type="ECO:0000313" key="3">
    <source>
        <dbReference type="Proteomes" id="UP000184096"/>
    </source>
</evidence>